<reference evidence="3 4" key="2">
    <citation type="submission" date="2020-06" db="EMBL/GenBank/DDBJ databases">
        <title>Halomonas songnenensis sp. nov., a moderately halophilic bacterium isolated from saline and alkaline soils.</title>
        <authorList>
            <person name="Jiang J."/>
            <person name="Pan Y."/>
        </authorList>
    </citation>
    <scope>NUCLEOTIDE SEQUENCE [LARGE SCALE GENOMIC DNA]</scope>
    <source>
        <strain evidence="3 4">TBZ9</strain>
    </source>
</reference>
<feature type="compositionally biased region" description="Low complexity" evidence="2">
    <location>
        <begin position="26"/>
        <end position="36"/>
    </location>
</feature>
<dbReference type="AlphaFoldDB" id="A0A7Y3TXR8"/>
<sequence>MPIPWLVGGAVVAAATVIAAAVSDKNSSESSTSLTSDQERDQERKLKKERMRKETAVKEKDLKNYTCRIAKNLVQKYRNVDQDVMHKKLEPLLKVSHLDNLGLSEEVKPVSQLVELTDNFQYKNEIIESLEDELEDLEQGVSLLEILNEKFK</sequence>
<reference evidence="3 4" key="1">
    <citation type="submission" date="2020-05" db="EMBL/GenBank/DDBJ databases">
        <authorList>
            <person name="Ruan W."/>
            <person name="Jeon C.O."/>
            <person name="Chun B.H."/>
        </authorList>
    </citation>
    <scope>NUCLEOTIDE SEQUENCE [LARGE SCALE GENOMIC DNA]</scope>
    <source>
        <strain evidence="3 4">TBZ9</strain>
    </source>
</reference>
<evidence type="ECO:0000256" key="1">
    <source>
        <dbReference type="SAM" id="Coils"/>
    </source>
</evidence>
<dbReference type="RefSeq" id="WP_171701062.1">
    <property type="nucleotide sequence ID" value="NZ_JABFHI010000001.1"/>
</dbReference>
<proteinExistence type="predicted"/>
<organism evidence="3 4">
    <name type="scientific">Vreelandella azerica</name>
    <dbReference type="NCBI Taxonomy" id="2732867"/>
    <lineage>
        <taxon>Bacteria</taxon>
        <taxon>Pseudomonadati</taxon>
        <taxon>Pseudomonadota</taxon>
        <taxon>Gammaproteobacteria</taxon>
        <taxon>Oceanospirillales</taxon>
        <taxon>Halomonadaceae</taxon>
        <taxon>Vreelandella</taxon>
    </lineage>
</organism>
<feature type="compositionally biased region" description="Basic and acidic residues" evidence="2">
    <location>
        <begin position="37"/>
        <end position="54"/>
    </location>
</feature>
<feature type="coiled-coil region" evidence="1">
    <location>
        <begin position="113"/>
        <end position="147"/>
    </location>
</feature>
<keyword evidence="1" id="KW-0175">Coiled coil</keyword>
<evidence type="ECO:0000313" key="4">
    <source>
        <dbReference type="Proteomes" id="UP000588806"/>
    </source>
</evidence>
<protein>
    <submittedName>
        <fullName evidence="3">Uncharacterized protein</fullName>
    </submittedName>
</protein>
<keyword evidence="4" id="KW-1185">Reference proteome</keyword>
<accession>A0A7Y3TXR8</accession>
<gene>
    <name evidence="3" type="ORF">HLB35_00160</name>
</gene>
<dbReference type="Proteomes" id="UP000588806">
    <property type="component" value="Unassembled WGS sequence"/>
</dbReference>
<comment type="caution">
    <text evidence="3">The sequence shown here is derived from an EMBL/GenBank/DDBJ whole genome shotgun (WGS) entry which is preliminary data.</text>
</comment>
<feature type="region of interest" description="Disordered" evidence="2">
    <location>
        <begin position="26"/>
        <end position="54"/>
    </location>
</feature>
<evidence type="ECO:0000313" key="3">
    <source>
        <dbReference type="EMBL" id="NOG30574.1"/>
    </source>
</evidence>
<dbReference type="EMBL" id="JABFHI010000001">
    <property type="protein sequence ID" value="NOG30574.1"/>
    <property type="molecule type" value="Genomic_DNA"/>
</dbReference>
<evidence type="ECO:0000256" key="2">
    <source>
        <dbReference type="SAM" id="MobiDB-lite"/>
    </source>
</evidence>
<name>A0A7Y3TXR8_9GAMM</name>